<feature type="transmembrane region" description="Helical" evidence="1">
    <location>
        <begin position="12"/>
        <end position="34"/>
    </location>
</feature>
<feature type="transmembrane region" description="Helical" evidence="1">
    <location>
        <begin position="79"/>
        <end position="100"/>
    </location>
</feature>
<name>A0A7S3XCN1_9CHLO</name>
<evidence type="ECO:0000313" key="2">
    <source>
        <dbReference type="EMBL" id="CAE0609195.1"/>
    </source>
</evidence>
<evidence type="ECO:0000256" key="1">
    <source>
        <dbReference type="SAM" id="Phobius"/>
    </source>
</evidence>
<dbReference type="AlphaFoldDB" id="A0A7S3XCN1"/>
<keyword evidence="1" id="KW-0472">Membrane</keyword>
<accession>A0A7S3XCN1</accession>
<protein>
    <submittedName>
        <fullName evidence="2">Uncharacterized protein</fullName>
    </submittedName>
</protein>
<sequence length="107" mass="11365">MGVLLEIDPVTLLLVPPALVLLAAISLAQFGMVFRAFSSFAKARDGMLGAVQPVLRNVALHLESTLGNADKFQPGLTHVLLMAILLAVVLSMKSLSRAVVNANSKRD</sequence>
<gene>
    <name evidence="2" type="ORF">PSAL00342_LOCUS3014</name>
</gene>
<organism evidence="2">
    <name type="scientific">Picocystis salinarum</name>
    <dbReference type="NCBI Taxonomy" id="88271"/>
    <lineage>
        <taxon>Eukaryota</taxon>
        <taxon>Viridiplantae</taxon>
        <taxon>Chlorophyta</taxon>
        <taxon>Picocystophyceae</taxon>
        <taxon>Picocystales</taxon>
        <taxon>Picocystaceae</taxon>
        <taxon>Picocystis</taxon>
    </lineage>
</organism>
<proteinExistence type="predicted"/>
<keyword evidence="1" id="KW-1133">Transmembrane helix</keyword>
<reference evidence="2" key="1">
    <citation type="submission" date="2021-01" db="EMBL/GenBank/DDBJ databases">
        <authorList>
            <person name="Corre E."/>
            <person name="Pelletier E."/>
            <person name="Niang G."/>
            <person name="Scheremetjew M."/>
            <person name="Finn R."/>
            <person name="Kale V."/>
            <person name="Holt S."/>
            <person name="Cochrane G."/>
            <person name="Meng A."/>
            <person name="Brown T."/>
            <person name="Cohen L."/>
        </authorList>
    </citation>
    <scope>NUCLEOTIDE SEQUENCE</scope>
    <source>
        <strain evidence="2">CCMP1897</strain>
    </source>
</reference>
<keyword evidence="1" id="KW-0812">Transmembrane</keyword>
<dbReference type="EMBL" id="HBIS01003347">
    <property type="protein sequence ID" value="CAE0609195.1"/>
    <property type="molecule type" value="Transcribed_RNA"/>
</dbReference>